<evidence type="ECO:0000313" key="4">
    <source>
        <dbReference type="Proteomes" id="UP001430149"/>
    </source>
</evidence>
<dbReference type="RefSeq" id="WP_204684086.1">
    <property type="nucleotide sequence ID" value="NZ_BSNR01000014.1"/>
</dbReference>
<name>A0ABS2K9X0_9GAMM</name>
<protein>
    <recommendedName>
        <fullName evidence="5">P-type conjugative transfer protein TrbJ</fullName>
    </recommendedName>
</protein>
<sequence length="257" mass="27636">MSYTFAKKSVLAASLMVGAGFAGSASATFFWFVPANIATEKTAKDIEVNTRKLWGISDNTQQISSSTQNISNYTNDIKEITENNYEVNKNFTWNDESQVINNYYGSDSGVIPVNTAVNTANYGSVGSYMEDPNASSNGQGAISNQQDINNDLVEVVNRQSTQLDAEKKQLSAFAARTYDAKGLGNQMQIANSLAAQQTVQQMETRSLMVAQANAQAAAAQADTDRQARAYAKSQAMRKGLADNSKLTFASNSAGPEG</sequence>
<dbReference type="SUPFAM" id="SSF101082">
    <property type="entry name" value="Typo IV secretion system protein TraC"/>
    <property type="match status" value="1"/>
</dbReference>
<feature type="chain" id="PRO_5045210735" description="P-type conjugative transfer protein TrbJ" evidence="2">
    <location>
        <begin position="28"/>
        <end position="257"/>
    </location>
</feature>
<feature type="region of interest" description="Disordered" evidence="1">
    <location>
        <begin position="229"/>
        <end position="257"/>
    </location>
</feature>
<dbReference type="EMBL" id="JADIKE010000039">
    <property type="protein sequence ID" value="MBM7127570.1"/>
    <property type="molecule type" value="Genomic_DNA"/>
</dbReference>
<gene>
    <name evidence="3" type="ORF">ISP19_19510</name>
</gene>
<proteinExistence type="predicted"/>
<reference evidence="3" key="1">
    <citation type="submission" date="2020-10" db="EMBL/GenBank/DDBJ databases">
        <title>Phylogeny of dyella-like bacteria.</title>
        <authorList>
            <person name="Fu J."/>
        </authorList>
    </citation>
    <scope>NUCLEOTIDE SEQUENCE</scope>
    <source>
        <strain evidence="3">DHOC52</strain>
    </source>
</reference>
<organism evidence="3 4">
    <name type="scientific">Dyella flava</name>
    <dbReference type="NCBI Taxonomy" id="1920170"/>
    <lineage>
        <taxon>Bacteria</taxon>
        <taxon>Pseudomonadati</taxon>
        <taxon>Pseudomonadota</taxon>
        <taxon>Gammaproteobacteria</taxon>
        <taxon>Lysobacterales</taxon>
        <taxon>Rhodanobacteraceae</taxon>
        <taxon>Dyella</taxon>
    </lineage>
</organism>
<evidence type="ECO:0000313" key="3">
    <source>
        <dbReference type="EMBL" id="MBM7127570.1"/>
    </source>
</evidence>
<keyword evidence="2" id="KW-0732">Signal</keyword>
<feature type="compositionally biased region" description="Polar residues" evidence="1">
    <location>
        <begin position="244"/>
        <end position="257"/>
    </location>
</feature>
<dbReference type="Proteomes" id="UP001430149">
    <property type="component" value="Unassembled WGS sequence"/>
</dbReference>
<feature type="signal peptide" evidence="2">
    <location>
        <begin position="1"/>
        <end position="27"/>
    </location>
</feature>
<keyword evidence="4" id="KW-1185">Reference proteome</keyword>
<comment type="caution">
    <text evidence="3">The sequence shown here is derived from an EMBL/GenBank/DDBJ whole genome shotgun (WGS) entry which is preliminary data.</text>
</comment>
<evidence type="ECO:0000256" key="2">
    <source>
        <dbReference type="SAM" id="SignalP"/>
    </source>
</evidence>
<evidence type="ECO:0000256" key="1">
    <source>
        <dbReference type="SAM" id="MobiDB-lite"/>
    </source>
</evidence>
<evidence type="ECO:0008006" key="5">
    <source>
        <dbReference type="Google" id="ProtNLM"/>
    </source>
</evidence>
<accession>A0ABS2K9X0</accession>